<gene>
    <name evidence="1" type="ORF">VNO77_34396</name>
</gene>
<evidence type="ECO:0000313" key="2">
    <source>
        <dbReference type="Proteomes" id="UP001367508"/>
    </source>
</evidence>
<keyword evidence="2" id="KW-1185">Reference proteome</keyword>
<name>A0AAN9KG83_CANGL</name>
<reference evidence="1 2" key="1">
    <citation type="submission" date="2024-01" db="EMBL/GenBank/DDBJ databases">
        <title>The genomes of 5 underutilized Papilionoideae crops provide insights into root nodulation and disease resistanc.</title>
        <authorList>
            <person name="Jiang F."/>
        </authorList>
    </citation>
    <scope>NUCLEOTIDE SEQUENCE [LARGE SCALE GENOMIC DNA]</scope>
    <source>
        <strain evidence="1">LVBAO_FW01</strain>
        <tissue evidence="1">Leaves</tissue>
    </source>
</reference>
<dbReference type="Proteomes" id="UP001367508">
    <property type="component" value="Unassembled WGS sequence"/>
</dbReference>
<dbReference type="AlphaFoldDB" id="A0AAN9KG83"/>
<accession>A0AAN9KG83</accession>
<comment type="caution">
    <text evidence="1">The sequence shown here is derived from an EMBL/GenBank/DDBJ whole genome shotgun (WGS) entry which is preliminary data.</text>
</comment>
<sequence length="123" mass="14029">MYSASMQFVPIPPGYILRSISPCSEEPERFEVKGPNLSQHFGAWHSKAMSFSSVGVFIFCETPASRVRTCETHTSDFLCQDCGTREESKKVSTKMFTLKRVRPMHDTENRMPIRCSWLGCNRA</sequence>
<organism evidence="1 2">
    <name type="scientific">Canavalia gladiata</name>
    <name type="common">Sword bean</name>
    <name type="synonym">Dolichos gladiatus</name>
    <dbReference type="NCBI Taxonomy" id="3824"/>
    <lineage>
        <taxon>Eukaryota</taxon>
        <taxon>Viridiplantae</taxon>
        <taxon>Streptophyta</taxon>
        <taxon>Embryophyta</taxon>
        <taxon>Tracheophyta</taxon>
        <taxon>Spermatophyta</taxon>
        <taxon>Magnoliopsida</taxon>
        <taxon>eudicotyledons</taxon>
        <taxon>Gunneridae</taxon>
        <taxon>Pentapetalae</taxon>
        <taxon>rosids</taxon>
        <taxon>fabids</taxon>
        <taxon>Fabales</taxon>
        <taxon>Fabaceae</taxon>
        <taxon>Papilionoideae</taxon>
        <taxon>50 kb inversion clade</taxon>
        <taxon>NPAAA clade</taxon>
        <taxon>indigoferoid/millettioid clade</taxon>
        <taxon>Phaseoleae</taxon>
        <taxon>Canavalia</taxon>
    </lineage>
</organism>
<protein>
    <submittedName>
        <fullName evidence="1">Uncharacterized protein</fullName>
    </submittedName>
</protein>
<proteinExistence type="predicted"/>
<dbReference type="EMBL" id="JAYMYQ010000008">
    <property type="protein sequence ID" value="KAK7315818.1"/>
    <property type="molecule type" value="Genomic_DNA"/>
</dbReference>
<evidence type="ECO:0000313" key="1">
    <source>
        <dbReference type="EMBL" id="KAK7315818.1"/>
    </source>
</evidence>